<keyword evidence="1" id="KW-0472">Membrane</keyword>
<evidence type="ECO:0000256" key="1">
    <source>
        <dbReference type="SAM" id="Phobius"/>
    </source>
</evidence>
<dbReference type="Proteomes" id="UP000197215">
    <property type="component" value="Unassembled WGS sequence"/>
</dbReference>
<evidence type="ECO:0000313" key="2">
    <source>
        <dbReference type="EMBL" id="SNC61703.1"/>
    </source>
</evidence>
<sequence length="114" mass="12381">MFNDAGMWAALIAACLGTYLWRGLGVFLSGKISQDSEIFKWLSAVTYAMVAALTLRIILLPVGLLSTVPIYVRLTVSVLALIVMYSKPGERMVPALLTGTLVLVLYALAVNYIN</sequence>
<reference evidence="2 3" key="1">
    <citation type="submission" date="2017-06" db="EMBL/GenBank/DDBJ databases">
        <authorList>
            <person name="Kim H.J."/>
            <person name="Triplett B.A."/>
        </authorList>
    </citation>
    <scope>NUCLEOTIDE SEQUENCE [LARGE SCALE GENOMIC DNA]</scope>
    <source>
        <strain evidence="2 3">MWH-VicM1</strain>
    </source>
</reference>
<keyword evidence="3" id="KW-1185">Reference proteome</keyword>
<dbReference type="Pfam" id="PF05437">
    <property type="entry name" value="AzlD"/>
    <property type="match status" value="1"/>
</dbReference>
<proteinExistence type="predicted"/>
<protein>
    <submittedName>
        <fullName evidence="2">Branched-chain amino acid transport protein (AzlD)</fullName>
    </submittedName>
</protein>
<feature type="transmembrane region" description="Helical" evidence="1">
    <location>
        <begin position="70"/>
        <end position="86"/>
    </location>
</feature>
<accession>A0A212T6M0</accession>
<feature type="transmembrane region" description="Helical" evidence="1">
    <location>
        <begin position="6"/>
        <end position="29"/>
    </location>
</feature>
<dbReference type="AlphaFoldDB" id="A0A212T6M0"/>
<evidence type="ECO:0000313" key="3">
    <source>
        <dbReference type="Proteomes" id="UP000197215"/>
    </source>
</evidence>
<keyword evidence="1" id="KW-1133">Transmembrane helix</keyword>
<gene>
    <name evidence="2" type="ORF">SAMN06295916_0528</name>
</gene>
<name>A0A212T6M0_9BURK</name>
<feature type="transmembrane region" description="Helical" evidence="1">
    <location>
        <begin position="93"/>
        <end position="113"/>
    </location>
</feature>
<dbReference type="EMBL" id="FYEX01000001">
    <property type="protein sequence ID" value="SNC61703.1"/>
    <property type="molecule type" value="Genomic_DNA"/>
</dbReference>
<keyword evidence="1" id="KW-0812">Transmembrane</keyword>
<organism evidence="2 3">
    <name type="scientific">Polynucleobacter victoriensis</name>
    <dbReference type="NCBI Taxonomy" id="2049319"/>
    <lineage>
        <taxon>Bacteria</taxon>
        <taxon>Pseudomonadati</taxon>
        <taxon>Pseudomonadota</taxon>
        <taxon>Betaproteobacteria</taxon>
        <taxon>Burkholderiales</taxon>
        <taxon>Burkholderiaceae</taxon>
        <taxon>Polynucleobacter</taxon>
    </lineage>
</organism>
<dbReference type="OrthoDB" id="9133915at2"/>
<dbReference type="InterPro" id="IPR008407">
    <property type="entry name" value="Brnchd-chn_aa_trnsp_AzlD"/>
</dbReference>
<feature type="transmembrane region" description="Helical" evidence="1">
    <location>
        <begin position="41"/>
        <end position="64"/>
    </location>
</feature>